<feature type="transmembrane region" description="Helical" evidence="2">
    <location>
        <begin position="99"/>
        <end position="118"/>
    </location>
</feature>
<comment type="caution">
    <text evidence="3">The sequence shown here is derived from an EMBL/GenBank/DDBJ whole genome shotgun (WGS) entry which is preliminary data.</text>
</comment>
<dbReference type="EMBL" id="RPHB01000008">
    <property type="protein sequence ID" value="MBW3469495.1"/>
    <property type="molecule type" value="Genomic_DNA"/>
</dbReference>
<dbReference type="PANTHER" id="PTHR36838">
    <property type="entry name" value="AUXIN EFFLUX CARRIER FAMILY PROTEIN"/>
    <property type="match status" value="1"/>
</dbReference>
<feature type="transmembrane region" description="Helical" evidence="2">
    <location>
        <begin position="60"/>
        <end position="78"/>
    </location>
</feature>
<dbReference type="PANTHER" id="PTHR36838:SF3">
    <property type="entry name" value="TRANSPORTER AUXIN EFFLUX CARRIER EC FAMILY"/>
    <property type="match status" value="1"/>
</dbReference>
<evidence type="ECO:0000313" key="3">
    <source>
        <dbReference type="EMBL" id="MBW3469495.1"/>
    </source>
</evidence>
<keyword evidence="4" id="KW-1185">Reference proteome</keyword>
<feature type="transmembrane region" description="Helical" evidence="2">
    <location>
        <begin position="203"/>
        <end position="225"/>
    </location>
</feature>
<reference evidence="3 4" key="1">
    <citation type="journal article" date="2020" name="Syst. Appl. Microbiol.">
        <title>Arthrospiribacter ruber gen. nov., sp. nov., a novel bacterium isolated from Arthrospira cultures.</title>
        <authorList>
            <person name="Waleron M."/>
            <person name="Misztak A."/>
            <person name="Waleron M.M."/>
            <person name="Furmaniak M."/>
            <person name="Mrozik A."/>
            <person name="Waleron K."/>
        </authorList>
    </citation>
    <scope>NUCLEOTIDE SEQUENCE [LARGE SCALE GENOMIC DNA]</scope>
    <source>
        <strain evidence="3 4">DPMB0001</strain>
    </source>
</reference>
<feature type="transmembrane region" description="Helical" evidence="2">
    <location>
        <begin position="261"/>
        <end position="285"/>
    </location>
</feature>
<dbReference type="AlphaFoldDB" id="A0A951MGL6"/>
<keyword evidence="1" id="KW-0813">Transport</keyword>
<keyword evidence="2" id="KW-1133">Transmembrane helix</keyword>
<name>A0A951MGL6_9BACT</name>
<feature type="transmembrane region" description="Helical" evidence="2">
    <location>
        <begin position="237"/>
        <end position="255"/>
    </location>
</feature>
<dbReference type="RefSeq" id="WP_219292639.1">
    <property type="nucleotide sequence ID" value="NZ_RPHB01000008.1"/>
</dbReference>
<gene>
    <name evidence="3" type="ORF">EGN73_16980</name>
</gene>
<feature type="transmembrane region" description="Helical" evidence="2">
    <location>
        <begin position="6"/>
        <end position="25"/>
    </location>
</feature>
<protein>
    <submittedName>
        <fullName evidence="3">Permease</fullName>
    </submittedName>
</protein>
<evidence type="ECO:0000313" key="4">
    <source>
        <dbReference type="Proteomes" id="UP000727490"/>
    </source>
</evidence>
<evidence type="ECO:0000256" key="1">
    <source>
        <dbReference type="ARBA" id="ARBA00022448"/>
    </source>
</evidence>
<dbReference type="Proteomes" id="UP000727490">
    <property type="component" value="Unassembled WGS sequence"/>
</dbReference>
<sequence length="371" mass="41012">MSLALQKTLSLIVLIGLGVFLKRKIVNEDQVKGIKTIVLDMALPAMIFVALMKIEINVDLFFLPVLALVFNLIMLGAMKYLMPFFGIEAKTPAMRTMMLMMPSLAPGLTCFPFVVAYLGDDVLAWAALADIGNKLFVLIFAYLLAMSMFYRHQELVSQSNGQKIKQLLLAMLQEPINLVILVAITFLLFGLNMESLPGFMTESILMMKDMMTPLVLLFIGIAVVLKWDQLKMITSLLLFRAGITFILSAIIVFALPLPTEAAVLLAVVFPQSAVSFWPFAHMAAVRKLERDKNANMKKEPTFDLELGINLLAVSMPFSTLLILGVFSFGNYFTNYLNLLIIGAILVIASVIPKFVKMIAGSDFSLSSATSD</sequence>
<evidence type="ECO:0000256" key="2">
    <source>
        <dbReference type="SAM" id="Phobius"/>
    </source>
</evidence>
<feature type="transmembrane region" description="Helical" evidence="2">
    <location>
        <begin position="335"/>
        <end position="355"/>
    </location>
</feature>
<feature type="transmembrane region" description="Helical" evidence="2">
    <location>
        <begin position="37"/>
        <end position="54"/>
    </location>
</feature>
<feature type="transmembrane region" description="Helical" evidence="2">
    <location>
        <begin position="167"/>
        <end position="191"/>
    </location>
</feature>
<organism evidence="3 4">
    <name type="scientific">Arthrospiribacter ruber</name>
    <dbReference type="NCBI Taxonomy" id="2487934"/>
    <lineage>
        <taxon>Bacteria</taxon>
        <taxon>Pseudomonadati</taxon>
        <taxon>Bacteroidota</taxon>
        <taxon>Cytophagia</taxon>
        <taxon>Cytophagales</taxon>
        <taxon>Cyclobacteriaceae</taxon>
        <taxon>Arthrospiribacter</taxon>
    </lineage>
</organism>
<feature type="transmembrane region" description="Helical" evidence="2">
    <location>
        <begin position="306"/>
        <end position="329"/>
    </location>
</feature>
<proteinExistence type="predicted"/>
<accession>A0A951MGL6</accession>
<keyword evidence="2" id="KW-0812">Transmembrane</keyword>
<feature type="transmembrane region" description="Helical" evidence="2">
    <location>
        <begin position="124"/>
        <end position="146"/>
    </location>
</feature>
<keyword evidence="2" id="KW-0472">Membrane</keyword>